<proteinExistence type="predicted"/>
<comment type="caution">
    <text evidence="2">The sequence shown here is derived from an EMBL/GenBank/DDBJ whole genome shotgun (WGS) entry which is preliminary data.</text>
</comment>
<reference evidence="2 3" key="1">
    <citation type="journal article" date="2014" name="PLoS Genet.">
        <title>Hidden diversity in honey bee gut symbionts detected by single-cell genomics.</title>
        <authorList>
            <person name="Engel P."/>
            <person name="Stepanauskas R."/>
            <person name="Moran N."/>
        </authorList>
    </citation>
    <scope>NUCLEOTIDE SEQUENCE [LARGE SCALE GENOMIC DNA]</scope>
    <source>
        <strain evidence="2 3">SCGC AB-598-J21</strain>
    </source>
</reference>
<gene>
    <name evidence="2" type="ORF">SASC598J21_015110</name>
</gene>
<dbReference type="Proteomes" id="UP000027644">
    <property type="component" value="Unassembled WGS sequence"/>
</dbReference>
<keyword evidence="1" id="KW-0175">Coiled coil</keyword>
<feature type="coiled-coil region" evidence="1">
    <location>
        <begin position="5"/>
        <end position="57"/>
    </location>
</feature>
<evidence type="ECO:0000256" key="1">
    <source>
        <dbReference type="SAM" id="Coils"/>
    </source>
</evidence>
<protein>
    <submittedName>
        <fullName evidence="2">Apolipophorin-III (ApoLp-III)</fullName>
    </submittedName>
</protein>
<dbReference type="AlphaFoldDB" id="A0A074V5K3"/>
<sequence>MENQLEQLEDSVKRLVIQFNSLLAEKHQLTQQLATAKEQLHKQNEDFQLERERIRSQHEKEKFHLQESMQTTIDGLIAEKNRTTSVVKASSDELLRLLQRLPQMQEDLNG</sequence>
<evidence type="ECO:0000313" key="3">
    <source>
        <dbReference type="Proteomes" id="UP000027644"/>
    </source>
</evidence>
<dbReference type="EMBL" id="AVQL01000446">
    <property type="protein sequence ID" value="KEQ00718.1"/>
    <property type="molecule type" value="Genomic_DNA"/>
</dbReference>
<accession>A0A074V5K3</accession>
<evidence type="ECO:0000313" key="2">
    <source>
        <dbReference type="EMBL" id="KEQ00718.1"/>
    </source>
</evidence>
<organism evidence="2 3">
    <name type="scientific">Snodgrassella alvi SCGC AB-598-J21</name>
    <dbReference type="NCBI Taxonomy" id="1385367"/>
    <lineage>
        <taxon>Bacteria</taxon>
        <taxon>Pseudomonadati</taxon>
        <taxon>Pseudomonadota</taxon>
        <taxon>Betaproteobacteria</taxon>
        <taxon>Neisseriales</taxon>
        <taxon>Neisseriaceae</taxon>
        <taxon>Snodgrassella</taxon>
    </lineage>
</organism>
<name>A0A074V5K3_9NEIS</name>